<organism evidence="2">
    <name type="scientific">Saccoglossus kowalevskii</name>
    <name type="common">Acorn worm</name>
    <dbReference type="NCBI Taxonomy" id="10224"/>
    <lineage>
        <taxon>Eukaryota</taxon>
        <taxon>Metazoa</taxon>
        <taxon>Hemichordata</taxon>
        <taxon>Enteropneusta</taxon>
        <taxon>Harrimaniidae</taxon>
        <taxon>Saccoglossus</taxon>
    </lineage>
</organism>
<protein>
    <submittedName>
        <fullName evidence="2">Ectoine hydroxylase-like 033</fullName>
    </submittedName>
    <submittedName>
        <fullName evidence="4">Uncharacterized protein LOC100369088</fullName>
    </submittedName>
</protein>
<dbReference type="RefSeq" id="XP_002736886.1">
    <property type="nucleotide sequence ID" value="XM_002736840.2"/>
</dbReference>
<name>A0A0U2UZ29_SACKO</name>
<evidence type="ECO:0000313" key="3">
    <source>
        <dbReference type="Proteomes" id="UP000694865"/>
    </source>
</evidence>
<dbReference type="InterPro" id="IPR008775">
    <property type="entry name" value="Phytyl_CoA_dOase-like"/>
</dbReference>
<reference evidence="4" key="2">
    <citation type="submission" date="2025-05" db="UniProtKB">
        <authorList>
            <consortium name="RefSeq"/>
        </authorList>
    </citation>
    <scope>IDENTIFICATION</scope>
    <source>
        <tissue evidence="4">Testes</tissue>
    </source>
</reference>
<comment type="cofactor">
    <cofactor evidence="1">
        <name>Fe cation</name>
        <dbReference type="ChEBI" id="CHEBI:24875"/>
    </cofactor>
</comment>
<dbReference type="SUPFAM" id="SSF51197">
    <property type="entry name" value="Clavaminate synthase-like"/>
    <property type="match status" value="1"/>
</dbReference>
<dbReference type="PANTHER" id="PTHR20883:SF48">
    <property type="entry name" value="ECTOINE DIOXYGENASE"/>
    <property type="match status" value="1"/>
</dbReference>
<dbReference type="GeneID" id="100369088"/>
<keyword evidence="3" id="KW-1185">Reference proteome</keyword>
<sequence>MSYPRLFGSVQRVLSRTALQNTRSSTIKGTSLLAAVSRRALSASVVTDHYPTRKSVSGLYPRVDPWFWEDKNGVRPTGPITDAQLKEYDEKGYFVMPNFFSQEEIQPVIDAIYKHKNAIESSLKDDEDPTLTPEISYSTEPGTKRLRSQFGLHRQMPELNDILKHKRIIQYVRQILADDVYIHQDLVNFHTAFTGIGHNWHSDFEFFHAEDGMPNMRAMFCSIMLTKNTPDRGATMVIPGTHKIFVGNPTETPKNQLGTSSKYKIEAGETDQKLFTDLANKYGIEYLVGDAGSVVFCDINVLHGNHTNMSPWDRLNLLPVYNSISNKVGKPFSAPWERRPEYIATRNKENITPIPYQ</sequence>
<dbReference type="EMBL" id="KT876097">
    <property type="protein sequence ID" value="ALR88595.1"/>
    <property type="molecule type" value="mRNA"/>
</dbReference>
<evidence type="ECO:0000256" key="1">
    <source>
        <dbReference type="ARBA" id="ARBA00001962"/>
    </source>
</evidence>
<reference evidence="2" key="1">
    <citation type="journal article" date="2015" name="Nature">
        <title>Hemichordate genomes and deuterostome origins.</title>
        <authorList>
            <person name="Simakov O."/>
            <person name="Kawashima T."/>
            <person name="Marletaz F."/>
            <person name="Jenkins J."/>
            <person name="Koyanagi R."/>
            <person name="Mitros T."/>
            <person name="Hisata K."/>
            <person name="Bredeson J."/>
            <person name="Shoguchi E."/>
            <person name="Gyoja F."/>
            <person name="Yue J.X."/>
            <person name="Chen Y.C."/>
            <person name="Freeman R.M.Jr."/>
            <person name="Sasaki A."/>
            <person name="Hikosaka-Katayama T."/>
            <person name="Sato A."/>
            <person name="Fujie M."/>
            <person name="Baughman K.W."/>
            <person name="Levine J."/>
            <person name="Gonzalez P."/>
            <person name="Cameron C."/>
            <person name="Fritzenwanker J.H."/>
            <person name="Pani A.M."/>
            <person name="Goto H."/>
            <person name="Kanda M."/>
            <person name="Arakaki N."/>
            <person name="Yamasaki S."/>
            <person name="Qu J."/>
            <person name="Cree A."/>
            <person name="Ding Y."/>
            <person name="Dinh H.H."/>
            <person name="Dugan S."/>
            <person name="Holder M."/>
            <person name="Jhangiani S.N."/>
            <person name="Kovar C.L."/>
            <person name="Lee S.L."/>
            <person name="Lewis L.R."/>
            <person name="Morton D."/>
            <person name="Nazareth L.V."/>
            <person name="Okwuonu G."/>
            <person name="Santibanez J."/>
            <person name="Chen R."/>
            <person name="Richards S."/>
            <person name="Muzny D.M."/>
            <person name="Gillis A."/>
            <person name="Peshkin L."/>
            <person name="Wu M."/>
            <person name="Humphreys T."/>
            <person name="Su Y.H."/>
            <person name="Putnam N.H."/>
            <person name="Schmutz J."/>
            <person name="Fujiyama A."/>
            <person name="Yu J.K."/>
            <person name="Tagawa K."/>
            <person name="Worley K.C."/>
            <person name="Gibbs R.A."/>
            <person name="Kirschner M.W."/>
            <person name="Lowe C.J."/>
            <person name="Satoh N."/>
            <person name="Rokhsar D.S."/>
            <person name="Gerhart J."/>
        </authorList>
    </citation>
    <scope>NUCLEOTIDE SEQUENCE</scope>
</reference>
<accession>A0A0U2UZ29</accession>
<dbReference type="AlphaFoldDB" id="A0A0U2UZ29"/>
<dbReference type="Gene3D" id="2.60.120.620">
    <property type="entry name" value="q2cbj1_9rhob like domain"/>
    <property type="match status" value="1"/>
</dbReference>
<gene>
    <name evidence="4" type="primary">LOC100369088</name>
</gene>
<dbReference type="GO" id="GO:0016491">
    <property type="term" value="F:oxidoreductase activity"/>
    <property type="evidence" value="ECO:0007669"/>
    <property type="project" value="UniProtKB-ARBA"/>
</dbReference>
<dbReference type="Proteomes" id="UP000694865">
    <property type="component" value="Unplaced"/>
</dbReference>
<dbReference type="KEGG" id="sko:100369088"/>
<dbReference type="Pfam" id="PF05721">
    <property type="entry name" value="PhyH"/>
    <property type="match status" value="1"/>
</dbReference>
<dbReference type="PANTHER" id="PTHR20883">
    <property type="entry name" value="PHYTANOYL-COA DIOXYGENASE DOMAIN CONTAINING 1"/>
    <property type="match status" value="1"/>
</dbReference>
<dbReference type="GO" id="GO:0046872">
    <property type="term" value="F:metal ion binding"/>
    <property type="evidence" value="ECO:0007669"/>
    <property type="project" value="UniProtKB-ARBA"/>
</dbReference>
<dbReference type="OrthoDB" id="2328924at2759"/>
<proteinExistence type="evidence at transcript level"/>
<evidence type="ECO:0000313" key="2">
    <source>
        <dbReference type="EMBL" id="ALR88595.1"/>
    </source>
</evidence>
<evidence type="ECO:0000313" key="4">
    <source>
        <dbReference type="RefSeq" id="XP_002736886.1"/>
    </source>
</evidence>